<evidence type="ECO:0000313" key="2">
    <source>
        <dbReference type="EMBL" id="GJT39605.1"/>
    </source>
</evidence>
<accession>A0ABQ5DK58</accession>
<comment type="caution">
    <text evidence="2">The sequence shown here is derived from an EMBL/GenBank/DDBJ whole genome shotgun (WGS) entry which is preliminary data.</text>
</comment>
<dbReference type="EMBL" id="BQNB010015401">
    <property type="protein sequence ID" value="GJT39605.1"/>
    <property type="molecule type" value="Genomic_DNA"/>
</dbReference>
<sequence>MTCSTAITPDSPKTDSLIMVDKHLDIILETESDKFIKSSVENLVQNPSESEDECECDVPDGDYSQMTNSTTFSNPLFDSDDNYTSRDNESFSNEDVPKEIYSNPLFDEEIISSPKSDSLLEEFSGELSHINSIPPGIKEADFDPEEEIHQSKNVLYDNSDVSDAITESFSPSPIPVVDSDSLMEEIDLYLTLDDSMPPSIKNDDYDSEGDILFLEELLSNDSPSLPKNE</sequence>
<reference evidence="2" key="1">
    <citation type="journal article" date="2022" name="Int. J. Mol. Sci.">
        <title>Draft Genome of Tanacetum Coccineum: Genomic Comparison of Closely Related Tanacetum-Family Plants.</title>
        <authorList>
            <person name="Yamashiro T."/>
            <person name="Shiraishi A."/>
            <person name="Nakayama K."/>
            <person name="Satake H."/>
        </authorList>
    </citation>
    <scope>NUCLEOTIDE SEQUENCE</scope>
</reference>
<evidence type="ECO:0008006" key="4">
    <source>
        <dbReference type="Google" id="ProtNLM"/>
    </source>
</evidence>
<feature type="compositionally biased region" description="Acidic residues" evidence="1">
    <location>
        <begin position="49"/>
        <end position="60"/>
    </location>
</feature>
<keyword evidence="3" id="KW-1185">Reference proteome</keyword>
<protein>
    <recommendedName>
        <fullName evidence="4">Reverse transcriptase domain-containing protein</fullName>
    </recommendedName>
</protein>
<feature type="region of interest" description="Disordered" evidence="1">
    <location>
        <begin position="44"/>
        <end position="97"/>
    </location>
</feature>
<gene>
    <name evidence="2" type="ORF">Tco_0939470</name>
</gene>
<reference evidence="2" key="2">
    <citation type="submission" date="2022-01" db="EMBL/GenBank/DDBJ databases">
        <authorList>
            <person name="Yamashiro T."/>
            <person name="Shiraishi A."/>
            <person name="Satake H."/>
            <person name="Nakayama K."/>
        </authorList>
    </citation>
    <scope>NUCLEOTIDE SEQUENCE</scope>
</reference>
<feature type="compositionally biased region" description="Polar residues" evidence="1">
    <location>
        <begin position="64"/>
        <end position="76"/>
    </location>
</feature>
<organism evidence="2 3">
    <name type="scientific">Tanacetum coccineum</name>
    <dbReference type="NCBI Taxonomy" id="301880"/>
    <lineage>
        <taxon>Eukaryota</taxon>
        <taxon>Viridiplantae</taxon>
        <taxon>Streptophyta</taxon>
        <taxon>Embryophyta</taxon>
        <taxon>Tracheophyta</taxon>
        <taxon>Spermatophyta</taxon>
        <taxon>Magnoliopsida</taxon>
        <taxon>eudicotyledons</taxon>
        <taxon>Gunneridae</taxon>
        <taxon>Pentapetalae</taxon>
        <taxon>asterids</taxon>
        <taxon>campanulids</taxon>
        <taxon>Asterales</taxon>
        <taxon>Asteraceae</taxon>
        <taxon>Asteroideae</taxon>
        <taxon>Anthemideae</taxon>
        <taxon>Anthemidinae</taxon>
        <taxon>Tanacetum</taxon>
    </lineage>
</organism>
<evidence type="ECO:0000313" key="3">
    <source>
        <dbReference type="Proteomes" id="UP001151760"/>
    </source>
</evidence>
<name>A0ABQ5DK58_9ASTR</name>
<proteinExistence type="predicted"/>
<dbReference type="Proteomes" id="UP001151760">
    <property type="component" value="Unassembled WGS sequence"/>
</dbReference>
<evidence type="ECO:0000256" key="1">
    <source>
        <dbReference type="SAM" id="MobiDB-lite"/>
    </source>
</evidence>